<evidence type="ECO:0000313" key="1">
    <source>
        <dbReference type="EMBL" id="GIY80021.1"/>
    </source>
</evidence>
<proteinExistence type="predicted"/>
<protein>
    <submittedName>
        <fullName evidence="1">Uncharacterized protein</fullName>
    </submittedName>
</protein>
<dbReference type="EMBL" id="BPLR01015954">
    <property type="protein sequence ID" value="GIY80021.1"/>
    <property type="molecule type" value="Genomic_DNA"/>
</dbReference>
<sequence length="97" mass="11061">MPFQDFTKQNTYLIALLFLWREGPLRAQGVILRCNKLISYVTNLIITDSPGRHPSNAGQKTESGLSDIAPLKSLYRKGVRENLMLYKVIHREIECLG</sequence>
<dbReference type="AlphaFoldDB" id="A0AAV4WC01"/>
<reference evidence="1 2" key="1">
    <citation type="submission" date="2021-06" db="EMBL/GenBank/DDBJ databases">
        <title>Caerostris extrusa draft genome.</title>
        <authorList>
            <person name="Kono N."/>
            <person name="Arakawa K."/>
        </authorList>
    </citation>
    <scope>NUCLEOTIDE SEQUENCE [LARGE SCALE GENOMIC DNA]</scope>
</reference>
<dbReference type="Proteomes" id="UP001054945">
    <property type="component" value="Unassembled WGS sequence"/>
</dbReference>
<keyword evidence="2" id="KW-1185">Reference proteome</keyword>
<name>A0AAV4WC01_CAEEX</name>
<gene>
    <name evidence="1" type="ORF">CEXT_702931</name>
</gene>
<evidence type="ECO:0000313" key="2">
    <source>
        <dbReference type="Proteomes" id="UP001054945"/>
    </source>
</evidence>
<organism evidence="1 2">
    <name type="scientific">Caerostris extrusa</name>
    <name type="common">Bark spider</name>
    <name type="synonym">Caerostris bankana</name>
    <dbReference type="NCBI Taxonomy" id="172846"/>
    <lineage>
        <taxon>Eukaryota</taxon>
        <taxon>Metazoa</taxon>
        <taxon>Ecdysozoa</taxon>
        <taxon>Arthropoda</taxon>
        <taxon>Chelicerata</taxon>
        <taxon>Arachnida</taxon>
        <taxon>Araneae</taxon>
        <taxon>Araneomorphae</taxon>
        <taxon>Entelegynae</taxon>
        <taxon>Araneoidea</taxon>
        <taxon>Araneidae</taxon>
        <taxon>Caerostris</taxon>
    </lineage>
</organism>
<accession>A0AAV4WC01</accession>
<comment type="caution">
    <text evidence="1">The sequence shown here is derived from an EMBL/GenBank/DDBJ whole genome shotgun (WGS) entry which is preliminary data.</text>
</comment>